<proteinExistence type="predicted"/>
<evidence type="ECO:0000259" key="2">
    <source>
        <dbReference type="Pfam" id="PF13472"/>
    </source>
</evidence>
<feature type="domain" description="SGNH hydrolase-type esterase" evidence="2">
    <location>
        <begin position="61"/>
        <end position="230"/>
    </location>
</feature>
<dbReference type="Gene3D" id="3.40.50.1110">
    <property type="entry name" value="SGNH hydrolase"/>
    <property type="match status" value="1"/>
</dbReference>
<dbReference type="InterPro" id="IPR036514">
    <property type="entry name" value="SGNH_hydro_sf"/>
</dbReference>
<dbReference type="AlphaFoldDB" id="A0A1N7P602"/>
<keyword evidence="4" id="KW-1185">Reference proteome</keyword>
<dbReference type="EMBL" id="FTOP01000014">
    <property type="protein sequence ID" value="SIT05978.1"/>
    <property type="molecule type" value="Genomic_DNA"/>
</dbReference>
<gene>
    <name evidence="3" type="ORF">SAMN05421761_11439</name>
</gene>
<dbReference type="SUPFAM" id="SSF52266">
    <property type="entry name" value="SGNH hydrolase"/>
    <property type="match status" value="1"/>
</dbReference>
<dbReference type="InterPro" id="IPR013830">
    <property type="entry name" value="SGNH_hydro"/>
</dbReference>
<dbReference type="PANTHER" id="PTHR30383:SF5">
    <property type="entry name" value="SGNH HYDROLASE-TYPE ESTERASE DOMAIN-CONTAINING PROTEIN"/>
    <property type="match status" value="1"/>
</dbReference>
<sequence>MRRHLILSRIYYLLELIMLIPCLPFLIIAGKKLRKRITRLTAYSDFLSFTNSSATQKLLIIGESTAAGVGASDQSQTFAAHTFNLLQRDYHIYNIGKNGLKASSLSWLFQKNTQRLPNQFDQAVILIGANDCFQFSSPQKFSKGLQDSIDHLHEHGCQSITIPLIPPVHQFPAIPALLQFFLGIHRQVLIHEMMFVAHKNKSVVYIHQNERYTSDFFAKDGIHPSDLGYQKMSEVVAATIKKAKEKDSQT</sequence>
<dbReference type="CDD" id="cd01836">
    <property type="entry name" value="FeeA_FeeB_like"/>
    <property type="match status" value="1"/>
</dbReference>
<dbReference type="STRING" id="529505.SAMN05421761_11439"/>
<dbReference type="Proteomes" id="UP000186026">
    <property type="component" value="Unassembled WGS sequence"/>
</dbReference>
<dbReference type="OrthoDB" id="2810666at2"/>
<protein>
    <submittedName>
        <fullName evidence="3">Lysophospholipase L1</fullName>
    </submittedName>
</protein>
<keyword evidence="1" id="KW-0812">Transmembrane</keyword>
<dbReference type="PANTHER" id="PTHR30383">
    <property type="entry name" value="THIOESTERASE 1/PROTEASE 1/LYSOPHOSPHOLIPASE L1"/>
    <property type="match status" value="1"/>
</dbReference>
<evidence type="ECO:0000313" key="4">
    <source>
        <dbReference type="Proteomes" id="UP000186026"/>
    </source>
</evidence>
<name>A0A1N7P602_9BACT</name>
<evidence type="ECO:0000313" key="3">
    <source>
        <dbReference type="EMBL" id="SIT05978.1"/>
    </source>
</evidence>
<feature type="transmembrane region" description="Helical" evidence="1">
    <location>
        <begin position="6"/>
        <end position="29"/>
    </location>
</feature>
<keyword evidence="1" id="KW-0472">Membrane</keyword>
<dbReference type="InterPro" id="IPR051532">
    <property type="entry name" value="Ester_Hydrolysis_Enzymes"/>
</dbReference>
<evidence type="ECO:0000256" key="1">
    <source>
        <dbReference type="SAM" id="Phobius"/>
    </source>
</evidence>
<dbReference type="Pfam" id="PF13472">
    <property type="entry name" value="Lipase_GDSL_2"/>
    <property type="match status" value="1"/>
</dbReference>
<reference evidence="4" key="1">
    <citation type="submission" date="2017-01" db="EMBL/GenBank/DDBJ databases">
        <authorList>
            <person name="Varghese N."/>
            <person name="Submissions S."/>
        </authorList>
    </citation>
    <scope>NUCLEOTIDE SEQUENCE [LARGE SCALE GENOMIC DNA]</scope>
    <source>
        <strain evidence="4">DSM 46698</strain>
    </source>
</reference>
<organism evidence="3 4">
    <name type="scientific">Belliella pelovolcani</name>
    <dbReference type="NCBI Taxonomy" id="529505"/>
    <lineage>
        <taxon>Bacteria</taxon>
        <taxon>Pseudomonadati</taxon>
        <taxon>Bacteroidota</taxon>
        <taxon>Cytophagia</taxon>
        <taxon>Cytophagales</taxon>
        <taxon>Cyclobacteriaceae</taxon>
        <taxon>Belliella</taxon>
    </lineage>
</organism>
<keyword evidence="1" id="KW-1133">Transmembrane helix</keyword>
<accession>A0A1N7P602</accession>
<dbReference type="GO" id="GO:0004622">
    <property type="term" value="F:phosphatidylcholine lysophospholipase activity"/>
    <property type="evidence" value="ECO:0007669"/>
    <property type="project" value="TreeGrafter"/>
</dbReference>